<dbReference type="InterPro" id="IPR010920">
    <property type="entry name" value="LSM_dom_sf"/>
</dbReference>
<keyword evidence="3 9" id="KW-0507">mRNA processing</keyword>
<dbReference type="InterPro" id="IPR034103">
    <property type="entry name" value="Lsm8"/>
</dbReference>
<evidence type="ECO:0000256" key="4">
    <source>
        <dbReference type="ARBA" id="ARBA00022728"/>
    </source>
</evidence>
<organism evidence="12 14">
    <name type="scientific">Anaeramoeba flamelloides</name>
    <dbReference type="NCBI Taxonomy" id="1746091"/>
    <lineage>
        <taxon>Eukaryota</taxon>
        <taxon>Metamonada</taxon>
        <taxon>Anaeramoebidae</taxon>
        <taxon>Anaeramoeba</taxon>
    </lineage>
</organism>
<evidence type="ECO:0000256" key="5">
    <source>
        <dbReference type="ARBA" id="ARBA00022884"/>
    </source>
</evidence>
<evidence type="ECO:0000313" key="13">
    <source>
        <dbReference type="EMBL" id="KAJ6229175.1"/>
    </source>
</evidence>
<dbReference type="AlphaFoldDB" id="A0AAV8A121"/>
<evidence type="ECO:0000256" key="9">
    <source>
        <dbReference type="RuleBase" id="RU365048"/>
    </source>
</evidence>
<evidence type="ECO:0000256" key="7">
    <source>
        <dbReference type="ARBA" id="ARBA00023242"/>
    </source>
</evidence>
<feature type="domain" description="Sm" evidence="10">
    <location>
        <begin position="1"/>
        <end position="75"/>
    </location>
</feature>
<dbReference type="InterPro" id="IPR047575">
    <property type="entry name" value="Sm"/>
</dbReference>
<dbReference type="GO" id="GO:0005688">
    <property type="term" value="C:U6 snRNP"/>
    <property type="evidence" value="ECO:0007669"/>
    <property type="project" value="UniProtKB-UniRule"/>
</dbReference>
<dbReference type="Gene3D" id="2.30.30.100">
    <property type="match status" value="1"/>
</dbReference>
<protein>
    <recommendedName>
        <fullName evidence="9">U6 snRNA-associated Sm-like protein LSm8</fullName>
    </recommendedName>
</protein>
<keyword evidence="15" id="KW-1185">Reference proteome</keyword>
<dbReference type="GO" id="GO:0003729">
    <property type="term" value="F:mRNA binding"/>
    <property type="evidence" value="ECO:0007669"/>
    <property type="project" value="TreeGrafter"/>
</dbReference>
<keyword evidence="7 9" id="KW-0539">Nucleus</keyword>
<evidence type="ECO:0000256" key="2">
    <source>
        <dbReference type="ARBA" id="ARBA00006850"/>
    </source>
</evidence>
<dbReference type="CDD" id="cd01727">
    <property type="entry name" value="LSm8"/>
    <property type="match status" value="1"/>
</dbReference>
<dbReference type="EMBL" id="JANTQA010000060">
    <property type="protein sequence ID" value="KAJ3427910.1"/>
    <property type="molecule type" value="Genomic_DNA"/>
</dbReference>
<evidence type="ECO:0000313" key="14">
    <source>
        <dbReference type="Proteomes" id="UP001146793"/>
    </source>
</evidence>
<evidence type="ECO:0000256" key="1">
    <source>
        <dbReference type="ARBA" id="ARBA00004123"/>
    </source>
</evidence>
<dbReference type="SUPFAM" id="SSF50182">
    <property type="entry name" value="Sm-like ribonucleoproteins"/>
    <property type="match status" value="1"/>
</dbReference>
<evidence type="ECO:0000256" key="8">
    <source>
        <dbReference type="ARBA" id="ARBA00023274"/>
    </source>
</evidence>
<reference evidence="13" key="1">
    <citation type="submission" date="2022-08" db="EMBL/GenBank/DDBJ databases">
        <title>Novel sulfate-reducing endosymbionts in the free-living metamonad Anaeramoeba.</title>
        <authorList>
            <person name="Jerlstrom-Hultqvist J."/>
            <person name="Cepicka I."/>
            <person name="Gallot-Lavallee L."/>
            <person name="Salas-Leiva D."/>
            <person name="Curtis B.A."/>
            <person name="Zahonova K."/>
            <person name="Pipaliya S."/>
            <person name="Dacks J."/>
            <person name="Roger A.J."/>
        </authorList>
    </citation>
    <scope>NUCLEOTIDE SEQUENCE</scope>
    <source>
        <strain evidence="13">Schooner1</strain>
    </source>
</reference>
<evidence type="ECO:0000313" key="12">
    <source>
        <dbReference type="EMBL" id="KAJ3446268.1"/>
    </source>
</evidence>
<keyword evidence="4 9" id="KW-0747">Spliceosome</keyword>
<evidence type="ECO:0000256" key="6">
    <source>
        <dbReference type="ARBA" id="ARBA00023187"/>
    </source>
</evidence>
<comment type="caution">
    <text evidence="12">The sequence shown here is derived from an EMBL/GenBank/DDBJ whole genome shotgun (WGS) entry which is preliminary data.</text>
</comment>
<dbReference type="PROSITE" id="PS52002">
    <property type="entry name" value="SM"/>
    <property type="match status" value="1"/>
</dbReference>
<sequence length="95" mass="10656">MSFLEEYINKKVIVLTNDGKTIVGDFIAFDQTSNIALSKAIERVYSESKPVKEIELGVYITRGNNVCMVGLLNQDVDESLNFEETRATPIKVILD</sequence>
<name>A0AAV8A121_9EUKA</name>
<keyword evidence="6 9" id="KW-0508">mRNA splicing</keyword>
<proteinExistence type="inferred from homology"/>
<dbReference type="PANTHER" id="PTHR15588:SF9">
    <property type="entry name" value="U6 SNRNA-ASSOCIATED SM-LIKE PROTEIN LSM8"/>
    <property type="match status" value="1"/>
</dbReference>
<comment type="similarity">
    <text evidence="2 9">Belongs to the snRNP Sm proteins family.</text>
</comment>
<gene>
    <name evidence="9" type="primary">LSM8</name>
    <name evidence="12" type="ORF">M0812_08805</name>
    <name evidence="11" type="ORF">M0812_25540</name>
    <name evidence="13" type="ORF">M0813_08092</name>
</gene>
<dbReference type="GO" id="GO:0046540">
    <property type="term" value="C:U4/U6 x U5 tri-snRNP complex"/>
    <property type="evidence" value="ECO:0007669"/>
    <property type="project" value="UniProtKB-UniRule"/>
</dbReference>
<evidence type="ECO:0000256" key="3">
    <source>
        <dbReference type="ARBA" id="ARBA00022664"/>
    </source>
</evidence>
<keyword evidence="5 9" id="KW-0694">RNA-binding</keyword>
<dbReference type="Pfam" id="PF01423">
    <property type="entry name" value="LSM"/>
    <property type="match status" value="1"/>
</dbReference>
<evidence type="ECO:0000259" key="10">
    <source>
        <dbReference type="PROSITE" id="PS52002"/>
    </source>
</evidence>
<dbReference type="SMART" id="SM00651">
    <property type="entry name" value="Sm"/>
    <property type="match status" value="1"/>
</dbReference>
<dbReference type="PANTHER" id="PTHR15588">
    <property type="entry name" value="LSM1"/>
    <property type="match status" value="1"/>
</dbReference>
<dbReference type="FunFam" id="2.30.30.100:FF:000027">
    <property type="entry name" value="U6 snRNA-associated Sm-like protein LSm8"/>
    <property type="match status" value="1"/>
</dbReference>
<accession>A0AAV8A121</accession>
<dbReference type="InterPro" id="IPR001163">
    <property type="entry name" value="Sm_dom_euk/arc"/>
</dbReference>
<dbReference type="Proteomes" id="UP001146793">
    <property type="component" value="Unassembled WGS sequence"/>
</dbReference>
<evidence type="ECO:0000313" key="15">
    <source>
        <dbReference type="Proteomes" id="UP001150062"/>
    </source>
</evidence>
<comment type="subunit">
    <text evidence="9">LSm subunits form a heteromer with a doughnut shape.</text>
</comment>
<comment type="function">
    <text evidence="9">Plays role in pre-mRNA splicing as component of the U4/U6-U5 tri-snRNP complex that is involved in spliceosome assembly, and as component of the precatalytic spliceosome (spliceosome B complex). The heptameric LSM2-8 complex binds specifically to the 3'-terminal U-tract of U6 snRNA.</text>
</comment>
<dbReference type="InterPro" id="IPR044642">
    <property type="entry name" value="PTHR15588"/>
</dbReference>
<dbReference type="EMBL" id="JAOAOG010000323">
    <property type="protein sequence ID" value="KAJ6229175.1"/>
    <property type="molecule type" value="Genomic_DNA"/>
</dbReference>
<reference evidence="12" key="2">
    <citation type="submission" date="2022-08" db="EMBL/GenBank/DDBJ databases">
        <title>Novel sulphate-reducing endosymbionts in the free-living metamonad Anaeramoeba.</title>
        <authorList>
            <person name="Jerlstrom-Hultqvist J."/>
            <person name="Cepicka I."/>
            <person name="Gallot-Lavallee L."/>
            <person name="Salas-Leiva D."/>
            <person name="Curtis B.A."/>
            <person name="Zahonova K."/>
            <person name="Pipaliya S."/>
            <person name="Dacks J."/>
            <person name="Roger A.J."/>
        </authorList>
    </citation>
    <scope>NUCLEOTIDE SEQUENCE</scope>
    <source>
        <strain evidence="12">Busselton2</strain>
    </source>
</reference>
<dbReference type="Proteomes" id="UP001150062">
    <property type="component" value="Unassembled WGS sequence"/>
</dbReference>
<dbReference type="EMBL" id="JANTQA010000021">
    <property type="protein sequence ID" value="KAJ3446268.1"/>
    <property type="molecule type" value="Genomic_DNA"/>
</dbReference>
<dbReference type="GO" id="GO:0071011">
    <property type="term" value="C:precatalytic spliceosome"/>
    <property type="evidence" value="ECO:0007669"/>
    <property type="project" value="TreeGrafter"/>
</dbReference>
<evidence type="ECO:0000313" key="11">
    <source>
        <dbReference type="EMBL" id="KAJ3427910.1"/>
    </source>
</evidence>
<keyword evidence="8 9" id="KW-0687">Ribonucleoprotein</keyword>
<comment type="subcellular location">
    <subcellularLocation>
        <location evidence="1 9">Nucleus</location>
    </subcellularLocation>
</comment>
<dbReference type="GO" id="GO:0000398">
    <property type="term" value="P:mRNA splicing, via spliceosome"/>
    <property type="evidence" value="ECO:0007669"/>
    <property type="project" value="UniProtKB-UniRule"/>
</dbReference>